<dbReference type="PRINTS" id="PR00313">
    <property type="entry name" value="CABNDNGRPT"/>
</dbReference>
<dbReference type="Pfam" id="PF18962">
    <property type="entry name" value="Por_Secre_tail"/>
    <property type="match status" value="1"/>
</dbReference>
<name>A0A369QNP8_9BACT</name>
<dbReference type="RefSeq" id="WP_115373978.1">
    <property type="nucleotide sequence ID" value="NZ_QASA01000001.1"/>
</dbReference>
<gene>
    <name evidence="3" type="ORF">AHMF7616_03509</name>
</gene>
<dbReference type="InterPro" id="IPR026444">
    <property type="entry name" value="Secre_tail"/>
</dbReference>
<evidence type="ECO:0000256" key="1">
    <source>
        <dbReference type="SAM" id="MobiDB-lite"/>
    </source>
</evidence>
<dbReference type="PANTHER" id="PTHR42754:SF1">
    <property type="entry name" value="LIPOPROTEIN"/>
    <property type="match status" value="1"/>
</dbReference>
<organism evidence="3 4">
    <name type="scientific">Adhaeribacter pallidiroseus</name>
    <dbReference type="NCBI Taxonomy" id="2072847"/>
    <lineage>
        <taxon>Bacteria</taxon>
        <taxon>Pseudomonadati</taxon>
        <taxon>Bacteroidota</taxon>
        <taxon>Cytophagia</taxon>
        <taxon>Cytophagales</taxon>
        <taxon>Hymenobacteraceae</taxon>
        <taxon>Adhaeribacter</taxon>
    </lineage>
</organism>
<evidence type="ECO:0000313" key="3">
    <source>
        <dbReference type="EMBL" id="RDC64887.1"/>
    </source>
</evidence>
<feature type="domain" description="Secretion system C-terminal sorting" evidence="2">
    <location>
        <begin position="594"/>
        <end position="669"/>
    </location>
</feature>
<dbReference type="PANTHER" id="PTHR42754">
    <property type="entry name" value="ENDOGLUCANASE"/>
    <property type="match status" value="1"/>
</dbReference>
<dbReference type="Gene3D" id="2.60.40.4070">
    <property type="match status" value="1"/>
</dbReference>
<dbReference type="OrthoDB" id="9811934at2"/>
<dbReference type="AlphaFoldDB" id="A0A369QNP8"/>
<keyword evidence="4" id="KW-1185">Reference proteome</keyword>
<feature type="region of interest" description="Disordered" evidence="1">
    <location>
        <begin position="530"/>
        <end position="552"/>
    </location>
</feature>
<sequence length="673" mass="72859">MIKLDSKGNKEWDRTIGGRYQDQLSDIQQTPDGGYILGGSSLSGISADKSENNYGDYFVFQGVVQYSNSDLWIVKLNATGEKIWDKTIGGTGNEGLAFLQQTGDGSYIIGGSSASDVSGDKSEDNKSTGSYDGDYWIIKIQENQPVTTAWNRRYGGSGTDNLTSTIKTQDGGYLSGGYTNSGVSGDKSQNSQGKNDYWIVKSDKNGKKLWDKRYGGSGEDYLNRVIQTADDGYLLAGSSFSGKSGDKSQASKGNRDYWLVKTDQLGNKEWDKTYGGSGEEELVKVIQLASGEYVLGGFSNSPISGDKTQAPQGSSDYWLVKISKNGTIIWDQRYGGSMEEKLGSFIETPDGGFLLGGSSLSGKTGDKTQSSQGAIDYWVVKTDKQGRLVWEKTYGGSKADQVYSVGMNSAKNYFISGTSSSGKSGDKTQASQGGKDYWLVTLDENGNKLWDRTYGGDKDDELRASTFTSKGHYILAGHSSSEASGDKTQDSQGESDYWVVAVDEQGNKVQDLRYGGSGTEELRTVTQTKDGGLLLGGRSNSGVSGDRTQPSQGSTDYWLVKVAPTPNSLVAARTASLLTEVTGAAAPLGNFQAYPNPFQDKITISFSLETTQSVHLEVLDSRGRKVATLFQGQAQANQVYQIEWPAKNQTSGLYLLRLQTRNKIQHQKVLLTQ</sequence>
<dbReference type="NCBIfam" id="TIGR04183">
    <property type="entry name" value="Por_Secre_tail"/>
    <property type="match status" value="1"/>
</dbReference>
<proteinExistence type="predicted"/>
<feature type="compositionally biased region" description="Low complexity" evidence="1">
    <location>
        <begin position="536"/>
        <end position="545"/>
    </location>
</feature>
<reference evidence="3 4" key="1">
    <citation type="submission" date="2018-04" db="EMBL/GenBank/DDBJ databases">
        <title>Adhaeribacter sp. HMF7616 genome sequencing and assembly.</title>
        <authorList>
            <person name="Kang H."/>
            <person name="Kang J."/>
            <person name="Cha I."/>
            <person name="Kim H."/>
            <person name="Joh K."/>
        </authorList>
    </citation>
    <scope>NUCLEOTIDE SEQUENCE [LARGE SCALE GENOMIC DNA]</scope>
    <source>
        <strain evidence="3 4">HMF7616</strain>
    </source>
</reference>
<protein>
    <recommendedName>
        <fullName evidence="2">Secretion system C-terminal sorting domain-containing protein</fullName>
    </recommendedName>
</protein>
<evidence type="ECO:0000259" key="2">
    <source>
        <dbReference type="Pfam" id="PF18962"/>
    </source>
</evidence>
<accession>A0A369QNP8</accession>
<comment type="caution">
    <text evidence="3">The sequence shown here is derived from an EMBL/GenBank/DDBJ whole genome shotgun (WGS) entry which is preliminary data.</text>
</comment>
<evidence type="ECO:0000313" key="4">
    <source>
        <dbReference type="Proteomes" id="UP000253919"/>
    </source>
</evidence>
<dbReference type="EMBL" id="QASA01000001">
    <property type="protein sequence ID" value="RDC64887.1"/>
    <property type="molecule type" value="Genomic_DNA"/>
</dbReference>
<dbReference type="Proteomes" id="UP000253919">
    <property type="component" value="Unassembled WGS sequence"/>
</dbReference>